<feature type="compositionally biased region" description="Low complexity" evidence="1">
    <location>
        <begin position="80"/>
        <end position="90"/>
    </location>
</feature>
<feature type="compositionally biased region" description="Low complexity" evidence="1">
    <location>
        <begin position="108"/>
        <end position="126"/>
    </location>
</feature>
<protein>
    <recommendedName>
        <fullName evidence="5">Serine/threonine protein kinase</fullName>
    </recommendedName>
</protein>
<name>A0AA49AAG0_9BURK</name>
<feature type="region of interest" description="Disordered" evidence="1">
    <location>
        <begin position="18"/>
        <end position="154"/>
    </location>
</feature>
<evidence type="ECO:0000313" key="3">
    <source>
        <dbReference type="EMBL" id="QPI52563.1"/>
    </source>
</evidence>
<gene>
    <name evidence="3" type="ORF">IV454_14360</name>
</gene>
<reference evidence="3 4" key="1">
    <citation type="submission" date="2020-11" db="EMBL/GenBank/DDBJ databases">
        <authorList>
            <person name="Sun Q."/>
        </authorList>
    </citation>
    <scope>NUCLEOTIDE SEQUENCE [LARGE SCALE GENOMIC DNA]</scope>
    <source>
        <strain evidence="3 4">P8398</strain>
    </source>
</reference>
<evidence type="ECO:0000256" key="1">
    <source>
        <dbReference type="SAM" id="MobiDB-lite"/>
    </source>
</evidence>
<dbReference type="EMBL" id="CP065053">
    <property type="protein sequence ID" value="QPI52563.1"/>
    <property type="molecule type" value="Genomic_DNA"/>
</dbReference>
<feature type="compositionally biased region" description="Basic and acidic residues" evidence="1">
    <location>
        <begin position="62"/>
        <end position="79"/>
    </location>
</feature>
<evidence type="ECO:0008006" key="5">
    <source>
        <dbReference type="Google" id="ProtNLM"/>
    </source>
</evidence>
<feature type="compositionally biased region" description="Low complexity" evidence="1">
    <location>
        <begin position="24"/>
        <end position="40"/>
    </location>
</feature>
<keyword evidence="4" id="KW-1185">Reference proteome</keyword>
<feature type="signal peptide" evidence="2">
    <location>
        <begin position="1"/>
        <end position="20"/>
    </location>
</feature>
<dbReference type="RefSeq" id="WP_206091991.1">
    <property type="nucleotide sequence ID" value="NZ_CP065053.1"/>
</dbReference>
<feature type="chain" id="PRO_5045942335" description="Serine/threonine protein kinase" evidence="2">
    <location>
        <begin position="21"/>
        <end position="154"/>
    </location>
</feature>
<accession>A0AA49AAG0</accession>
<evidence type="ECO:0000256" key="2">
    <source>
        <dbReference type="SAM" id="SignalP"/>
    </source>
</evidence>
<proteinExistence type="predicted"/>
<feature type="compositionally biased region" description="Low complexity" evidence="1">
    <location>
        <begin position="134"/>
        <end position="143"/>
    </location>
</feature>
<evidence type="ECO:0000313" key="4">
    <source>
        <dbReference type="Proteomes" id="UP000662888"/>
    </source>
</evidence>
<dbReference type="Proteomes" id="UP000662888">
    <property type="component" value="Chromosome"/>
</dbReference>
<sequence>MKTRLVISLVALMVGGAAWAQDQSGTTSGTTSGTNATGATTRDRATSANPDRQPRSGIKTPHNRDKSQEERDVITDPRDTTNSSTSANTNPARDADMTGTTVGTEMRGSSGTSGSTGGSKPPVTGTSRDRGMDSTGAATGTSGTDKKPTVPPVR</sequence>
<organism evidence="3 4">
    <name type="scientific">Massilia antarctica</name>
    <dbReference type="NCBI Taxonomy" id="2765360"/>
    <lineage>
        <taxon>Bacteria</taxon>
        <taxon>Pseudomonadati</taxon>
        <taxon>Pseudomonadota</taxon>
        <taxon>Betaproteobacteria</taxon>
        <taxon>Burkholderiales</taxon>
        <taxon>Oxalobacteraceae</taxon>
        <taxon>Telluria group</taxon>
        <taxon>Massilia</taxon>
    </lineage>
</organism>
<keyword evidence="2" id="KW-0732">Signal</keyword>